<dbReference type="PROSITE" id="PS50404">
    <property type="entry name" value="GST_NTER"/>
    <property type="match status" value="1"/>
</dbReference>
<dbReference type="InterPro" id="IPR040079">
    <property type="entry name" value="Glutathione_S-Trfase"/>
</dbReference>
<protein>
    <submittedName>
        <fullName evidence="4">Glutathione transferase</fullName>
    </submittedName>
</protein>
<dbReference type="SUPFAM" id="SSF52833">
    <property type="entry name" value="Thioredoxin-like"/>
    <property type="match status" value="1"/>
</dbReference>
<gene>
    <name evidence="4" type="ORF">B0J11DRAFT_448602</name>
</gene>
<dbReference type="GO" id="GO:0016740">
    <property type="term" value="F:transferase activity"/>
    <property type="evidence" value="ECO:0007669"/>
    <property type="project" value="UniProtKB-KW"/>
</dbReference>
<dbReference type="EMBL" id="JAGMWT010000030">
    <property type="protein sequence ID" value="KAH7109837.1"/>
    <property type="molecule type" value="Genomic_DNA"/>
</dbReference>
<dbReference type="InterPro" id="IPR036282">
    <property type="entry name" value="Glutathione-S-Trfase_C_sf"/>
</dbReference>
<dbReference type="OrthoDB" id="2098326at2759"/>
<dbReference type="PROSITE" id="PS50405">
    <property type="entry name" value="GST_CTER"/>
    <property type="match status" value="1"/>
</dbReference>
<reference evidence="4" key="1">
    <citation type="journal article" date="2021" name="Nat. Commun.">
        <title>Genetic determinants of endophytism in the Arabidopsis root mycobiome.</title>
        <authorList>
            <person name="Mesny F."/>
            <person name="Miyauchi S."/>
            <person name="Thiergart T."/>
            <person name="Pickel B."/>
            <person name="Atanasova L."/>
            <person name="Karlsson M."/>
            <person name="Huettel B."/>
            <person name="Barry K.W."/>
            <person name="Haridas S."/>
            <person name="Chen C."/>
            <person name="Bauer D."/>
            <person name="Andreopoulos W."/>
            <person name="Pangilinan J."/>
            <person name="LaButti K."/>
            <person name="Riley R."/>
            <person name="Lipzen A."/>
            <person name="Clum A."/>
            <person name="Drula E."/>
            <person name="Henrissat B."/>
            <person name="Kohler A."/>
            <person name="Grigoriev I.V."/>
            <person name="Martin F.M."/>
            <person name="Hacquard S."/>
        </authorList>
    </citation>
    <scope>NUCLEOTIDE SEQUENCE</scope>
    <source>
        <strain evidence="4">MPI-CAGE-CH-0243</strain>
    </source>
</reference>
<evidence type="ECO:0000259" key="2">
    <source>
        <dbReference type="PROSITE" id="PS50404"/>
    </source>
</evidence>
<dbReference type="CDD" id="cd03189">
    <property type="entry name" value="GST_C_GTT1_like"/>
    <property type="match status" value="1"/>
</dbReference>
<organism evidence="4 5">
    <name type="scientific">Dendryphion nanum</name>
    <dbReference type="NCBI Taxonomy" id="256645"/>
    <lineage>
        <taxon>Eukaryota</taxon>
        <taxon>Fungi</taxon>
        <taxon>Dikarya</taxon>
        <taxon>Ascomycota</taxon>
        <taxon>Pezizomycotina</taxon>
        <taxon>Dothideomycetes</taxon>
        <taxon>Pleosporomycetidae</taxon>
        <taxon>Pleosporales</taxon>
        <taxon>Torulaceae</taxon>
        <taxon>Dendryphion</taxon>
    </lineage>
</organism>
<dbReference type="SFLD" id="SFLDS00019">
    <property type="entry name" value="Glutathione_Transferase_(cytos"/>
    <property type="match status" value="1"/>
</dbReference>
<name>A0A9P9CZN8_9PLEO</name>
<comment type="similarity">
    <text evidence="1">Belongs to the GST superfamily.</text>
</comment>
<dbReference type="InterPro" id="IPR004045">
    <property type="entry name" value="Glutathione_S-Trfase_N"/>
</dbReference>
<dbReference type="Pfam" id="PF13409">
    <property type="entry name" value="GST_N_2"/>
    <property type="match status" value="1"/>
</dbReference>
<dbReference type="SUPFAM" id="SSF47616">
    <property type="entry name" value="GST C-terminal domain-like"/>
    <property type="match status" value="1"/>
</dbReference>
<evidence type="ECO:0000256" key="1">
    <source>
        <dbReference type="ARBA" id="ARBA00007409"/>
    </source>
</evidence>
<dbReference type="AlphaFoldDB" id="A0A9P9CZN8"/>
<feature type="domain" description="GST C-terminal" evidence="3">
    <location>
        <begin position="125"/>
        <end position="253"/>
    </location>
</feature>
<dbReference type="Gene3D" id="1.20.1050.10">
    <property type="match status" value="1"/>
</dbReference>
<dbReference type="Pfam" id="PF14497">
    <property type="entry name" value="GST_C_3"/>
    <property type="match status" value="1"/>
</dbReference>
<feature type="domain" description="GST N-terminal" evidence="2">
    <location>
        <begin position="9"/>
        <end position="96"/>
    </location>
</feature>
<keyword evidence="5" id="KW-1185">Reference proteome</keyword>
<dbReference type="Proteomes" id="UP000700596">
    <property type="component" value="Unassembled WGS sequence"/>
</dbReference>
<sequence length="258" mass="29333">MSQKANQQDVKITLYWLKNSRAHRIIWLLEELELEYELKVFNRGSNMLAPAELKEIHPLGKAPVLTIEAPGVEKPIVLAESALIVEYLTEHFGRWLIPGRYPEGKDGAVGAETEAWLKYRFLMHYTEGSLMTILIVSLITKSIRKAPVPFFIKPITGSIANKVDESFVNRELKNHLSFLEDYFGEGEYFCGSDITGADIMMGFALEAAVNRAPLSETSYPKLYNFVRRSQDREAYKRAAARIEKDTGEKFVPMSEVTH</sequence>
<dbReference type="InterPro" id="IPR010987">
    <property type="entry name" value="Glutathione-S-Trfase_C-like"/>
</dbReference>
<dbReference type="PANTHER" id="PTHR44051:SF9">
    <property type="entry name" value="GLUTATHIONE S-TRANSFERASE 1"/>
    <property type="match status" value="1"/>
</dbReference>
<dbReference type="PANTHER" id="PTHR44051">
    <property type="entry name" value="GLUTATHIONE S-TRANSFERASE-RELATED"/>
    <property type="match status" value="1"/>
</dbReference>
<keyword evidence="4" id="KW-0808">Transferase</keyword>
<accession>A0A9P9CZN8</accession>
<dbReference type="Gene3D" id="3.40.30.10">
    <property type="entry name" value="Glutaredoxin"/>
    <property type="match status" value="1"/>
</dbReference>
<comment type="caution">
    <text evidence="4">The sequence shown here is derived from an EMBL/GenBank/DDBJ whole genome shotgun (WGS) entry which is preliminary data.</text>
</comment>
<dbReference type="InterPro" id="IPR036249">
    <property type="entry name" value="Thioredoxin-like_sf"/>
</dbReference>
<dbReference type="InterPro" id="IPR004046">
    <property type="entry name" value="GST_C"/>
</dbReference>
<proteinExistence type="inferred from homology"/>
<dbReference type="SFLD" id="SFLDG00358">
    <property type="entry name" value="Main_(cytGST)"/>
    <property type="match status" value="1"/>
</dbReference>
<evidence type="ECO:0000313" key="4">
    <source>
        <dbReference type="EMBL" id="KAH7109837.1"/>
    </source>
</evidence>
<evidence type="ECO:0000259" key="3">
    <source>
        <dbReference type="PROSITE" id="PS50405"/>
    </source>
</evidence>
<evidence type="ECO:0000313" key="5">
    <source>
        <dbReference type="Proteomes" id="UP000700596"/>
    </source>
</evidence>
<dbReference type="CDD" id="cd03046">
    <property type="entry name" value="GST_N_GTT1_like"/>
    <property type="match status" value="1"/>
</dbReference>